<evidence type="ECO:0000256" key="9">
    <source>
        <dbReference type="ARBA" id="ARBA00023204"/>
    </source>
</evidence>
<keyword evidence="5 11" id="KW-0347">Helicase</keyword>
<dbReference type="PANTHER" id="PTHR43788">
    <property type="entry name" value="DNA2/NAM7 HELICASE FAMILY MEMBER"/>
    <property type="match status" value="1"/>
</dbReference>
<keyword evidence="2 11" id="KW-0547">Nucleotide-binding</keyword>
<reference evidence="13 14" key="1">
    <citation type="journal article" date="2021" name="Microbiol. Spectr.">
        <title>A Single Bacterium Capable of Oxidation and Reduction of Iron at Circumneutral pH.</title>
        <authorList>
            <person name="Kato S."/>
            <person name="Ohkuma M."/>
        </authorList>
    </citation>
    <scope>NUCLEOTIDE SEQUENCE [LARGE SCALE GENOMIC DNA]</scope>
    <source>
        <strain evidence="13 14">MIZ03</strain>
    </source>
</reference>
<dbReference type="Gene3D" id="1.10.10.1020">
    <property type="entry name" value="RecBCD complex, subunit RecD, N-terminal domain"/>
    <property type="match status" value="1"/>
</dbReference>
<name>A0ABN6D9Q0_9BURK</name>
<evidence type="ECO:0000256" key="6">
    <source>
        <dbReference type="ARBA" id="ARBA00022839"/>
    </source>
</evidence>
<dbReference type="Pfam" id="PF13245">
    <property type="entry name" value="AAA_19"/>
    <property type="match status" value="1"/>
</dbReference>
<keyword evidence="10 11" id="KW-0413">Isomerase</keyword>
<evidence type="ECO:0000313" key="13">
    <source>
        <dbReference type="EMBL" id="BCO27586.1"/>
    </source>
</evidence>
<evidence type="ECO:0000313" key="14">
    <source>
        <dbReference type="Proteomes" id="UP000824366"/>
    </source>
</evidence>
<dbReference type="EC" id="5.6.2.3" evidence="11"/>
<proteinExistence type="inferred from homology"/>
<evidence type="ECO:0000256" key="8">
    <source>
        <dbReference type="ARBA" id="ARBA00023125"/>
    </source>
</evidence>
<dbReference type="Pfam" id="PF13538">
    <property type="entry name" value="UvrD_C_2"/>
    <property type="match status" value="1"/>
</dbReference>
<dbReference type="Proteomes" id="UP000824366">
    <property type="component" value="Chromosome"/>
</dbReference>
<dbReference type="InterPro" id="IPR050534">
    <property type="entry name" value="Coronavir_polyprotein_1ab"/>
</dbReference>
<keyword evidence="3 11" id="KW-0227">DNA damage</keyword>
<dbReference type="PANTHER" id="PTHR43788:SF6">
    <property type="entry name" value="DNA HELICASE B"/>
    <property type="match status" value="1"/>
</dbReference>
<accession>A0ABN6D9Q0</accession>
<dbReference type="Gene3D" id="3.40.50.300">
    <property type="entry name" value="P-loop containing nucleotide triphosphate hydrolases"/>
    <property type="match status" value="3"/>
</dbReference>
<sequence length="636" mass="67698">MQTPGHSPSPTPNVLGLLEGLCATQALPFTTLDLAFARYLQSAQPSGDPHHDWLAALVSYQFGRGHACLDLDLLRHSGVSALGWDSRLQAVLPDDLAAAAASLPWAKGAGSPLVLDGPRLYLRRNWQAEQAIRNSILVRLSQPCPVPDTLAQALDSLFASPAKGDDSTAPDWQKVACALAARQRFTLITGGPGTGKTTTVVRLLALLQSQSTRPLRMALAAPTGKAAARLGESIARAVQQLPRVMQLHIPTQAQTLHKLLQVRAAVQATPPPALALDLVVVDEASMIDLELMARLLAAVPHSASLILLGDKDQLASVEAGAVMGQLCEGASAGNYPPDTVAWVHAVTGQDISAWAGNGSALARQTVMLRHSHRFAASSQIGKWAAAVNAGDRPAVAGLWDTTPPWHAQVVQSVTRLEPQGFDAPLTALVRAGWLDWRMQLQVLGEQVCSDTQALTLLQALAHFQVLCALREGPWGVQMLNRAIARALGFATEGWYAGRPVMVTRNDYNLKLMNGDIGLCLPTTSGLRVAFATASADGSNGVRWVLPSRLDAVETVFAMTVHKSQGSEFEHVALLLPERIAPVLTRELLYTGITRAKAQLTLVVPQAGVLRQAVAQKILRSGGLGDAFLASECDPMA</sequence>
<keyword evidence="8 11" id="KW-0238">DNA-binding</keyword>
<dbReference type="InterPro" id="IPR006344">
    <property type="entry name" value="RecD"/>
</dbReference>
<dbReference type="HAMAP" id="MF_01487">
    <property type="entry name" value="RecD"/>
    <property type="match status" value="1"/>
</dbReference>
<comment type="subunit">
    <text evidence="11">Heterotrimer of RecB, RecC and RecD. All subunits contribute to DNA-binding.</text>
</comment>
<evidence type="ECO:0000256" key="5">
    <source>
        <dbReference type="ARBA" id="ARBA00022806"/>
    </source>
</evidence>
<evidence type="ECO:0000256" key="2">
    <source>
        <dbReference type="ARBA" id="ARBA00022741"/>
    </source>
</evidence>
<protein>
    <recommendedName>
        <fullName evidence="11">RecBCD enzyme subunit RecD</fullName>
        <ecNumber evidence="11">5.6.2.3</ecNumber>
    </recommendedName>
    <alternativeName>
        <fullName evidence="11">DNA 5'-3' helicase subunit RecD</fullName>
    </alternativeName>
    <alternativeName>
        <fullName evidence="11">Exonuclease V subunit RecD</fullName>
        <shortName evidence="11">ExoV subunit RecD</shortName>
    </alternativeName>
    <alternativeName>
        <fullName evidence="11">Helicase/nuclease RecBCD subunit RecD</fullName>
    </alternativeName>
</protein>
<dbReference type="InterPro" id="IPR049550">
    <property type="entry name" value="RecD_N"/>
</dbReference>
<evidence type="ECO:0000256" key="11">
    <source>
        <dbReference type="HAMAP-Rule" id="MF_01487"/>
    </source>
</evidence>
<dbReference type="SMART" id="SM00382">
    <property type="entry name" value="AAA"/>
    <property type="match status" value="1"/>
</dbReference>
<dbReference type="Pfam" id="PF21185">
    <property type="entry name" value="RecD_N"/>
    <property type="match status" value="1"/>
</dbReference>
<keyword evidence="6 11" id="KW-0269">Exonuclease</keyword>
<comment type="similarity">
    <text evidence="11">Belongs to the RecD family.</text>
</comment>
<keyword evidence="7 11" id="KW-0067">ATP-binding</keyword>
<dbReference type="InterPro" id="IPR041851">
    <property type="entry name" value="RecD_N_sf"/>
</dbReference>
<dbReference type="SUPFAM" id="SSF52540">
    <property type="entry name" value="P-loop containing nucleoside triphosphate hydrolases"/>
    <property type="match status" value="2"/>
</dbReference>
<evidence type="ECO:0000256" key="3">
    <source>
        <dbReference type="ARBA" id="ARBA00022763"/>
    </source>
</evidence>
<keyword evidence="14" id="KW-1185">Reference proteome</keyword>
<evidence type="ECO:0000256" key="1">
    <source>
        <dbReference type="ARBA" id="ARBA00022722"/>
    </source>
</evidence>
<dbReference type="InterPro" id="IPR003593">
    <property type="entry name" value="AAA+_ATPase"/>
</dbReference>
<evidence type="ECO:0000259" key="12">
    <source>
        <dbReference type="SMART" id="SM00382"/>
    </source>
</evidence>
<comment type="function">
    <text evidence="11">A helicase/nuclease that prepares dsDNA breaks (DSB) for recombinational DNA repair. Binds to DSBs and unwinds DNA via a highly rapid and processive ATP-dependent bidirectional helicase activity. Unwinds dsDNA until it encounters a Chi (crossover hotspot instigator) sequence from the 3' direction. Cuts ssDNA a few nucleotides 3' to the Chi site. The properties and activities of the enzyme are changed at Chi. The Chi-altered holoenzyme produces a long 3'-ssDNA overhang and facilitates RecA-binding to the ssDNA for homologous DNA recombination and repair. Holoenzyme degrades any linearized DNA that is unable to undergo homologous recombination. In the holoenzyme this subunit has ssDNA-dependent ATPase and 5'-3' helicase activity. When added to pre-assembled RecBC greatly stimulates nuclease activity and augments holoenzyme processivity. Negatively regulates the RecA-loading ability of RecBCD.</text>
</comment>
<keyword evidence="4 11" id="KW-0378">Hydrolase</keyword>
<dbReference type="InterPro" id="IPR027417">
    <property type="entry name" value="P-loop_NTPase"/>
</dbReference>
<dbReference type="InterPro" id="IPR027785">
    <property type="entry name" value="UvrD-like_helicase_C"/>
</dbReference>
<dbReference type="NCBIfam" id="TIGR01447">
    <property type="entry name" value="recD"/>
    <property type="match status" value="1"/>
</dbReference>
<comment type="catalytic activity">
    <reaction evidence="11">
        <text>ATP + H2O = ADP + phosphate + H(+)</text>
        <dbReference type="Rhea" id="RHEA:13065"/>
        <dbReference type="ChEBI" id="CHEBI:15377"/>
        <dbReference type="ChEBI" id="CHEBI:15378"/>
        <dbReference type="ChEBI" id="CHEBI:30616"/>
        <dbReference type="ChEBI" id="CHEBI:43474"/>
        <dbReference type="ChEBI" id="CHEBI:456216"/>
        <dbReference type="EC" id="5.6.2.3"/>
    </reaction>
</comment>
<keyword evidence="1 11" id="KW-0540">Nuclease</keyword>
<comment type="miscellaneous">
    <text evidence="11">In the RecBCD complex, RecB has a slow 3'-5' helicase, an exonuclease activity and loads RecA onto ssDNA, RecD has a fast 5'-3' helicase activity, while RecC stimulates the ATPase and processivity of the RecB helicase and contributes to recognition of the Chi site.</text>
</comment>
<dbReference type="CDD" id="cd18809">
    <property type="entry name" value="SF1_C_RecD"/>
    <property type="match status" value="1"/>
</dbReference>
<evidence type="ECO:0000256" key="4">
    <source>
        <dbReference type="ARBA" id="ARBA00022801"/>
    </source>
</evidence>
<evidence type="ECO:0000256" key="7">
    <source>
        <dbReference type="ARBA" id="ARBA00022840"/>
    </source>
</evidence>
<organism evidence="13 14">
    <name type="scientific">Rhodoferax lithotrophicus</name>
    <dbReference type="NCBI Taxonomy" id="2798804"/>
    <lineage>
        <taxon>Bacteria</taxon>
        <taxon>Pseudomonadati</taxon>
        <taxon>Pseudomonadota</taxon>
        <taxon>Betaproteobacteria</taxon>
        <taxon>Burkholderiales</taxon>
        <taxon>Comamonadaceae</taxon>
        <taxon>Rhodoferax</taxon>
    </lineage>
</organism>
<evidence type="ECO:0000256" key="10">
    <source>
        <dbReference type="ARBA" id="ARBA00023235"/>
    </source>
</evidence>
<feature type="binding site" evidence="11">
    <location>
        <begin position="190"/>
        <end position="197"/>
    </location>
    <ligand>
        <name>ATP</name>
        <dbReference type="ChEBI" id="CHEBI:30616"/>
    </ligand>
</feature>
<dbReference type="CDD" id="cd17933">
    <property type="entry name" value="DEXSc_RecD-like"/>
    <property type="match status" value="1"/>
</dbReference>
<gene>
    <name evidence="11" type="primary">recD</name>
    <name evidence="13" type="ORF">MIZ03_2475</name>
</gene>
<feature type="domain" description="AAA+ ATPase" evidence="12">
    <location>
        <begin position="182"/>
        <end position="319"/>
    </location>
</feature>
<keyword evidence="9 11" id="KW-0234">DNA repair</keyword>
<dbReference type="RefSeq" id="WP_223903624.1">
    <property type="nucleotide sequence ID" value="NZ_AP024238.1"/>
</dbReference>
<dbReference type="EMBL" id="AP024238">
    <property type="protein sequence ID" value="BCO27586.1"/>
    <property type="molecule type" value="Genomic_DNA"/>
</dbReference>